<dbReference type="RefSeq" id="WP_120354161.1">
    <property type="nucleotide sequence ID" value="NZ_RAQO01000004.1"/>
</dbReference>
<dbReference type="EMBL" id="RAQO01000004">
    <property type="protein sequence ID" value="RKF20157.1"/>
    <property type="molecule type" value="Genomic_DNA"/>
</dbReference>
<dbReference type="AlphaFoldDB" id="A0A420EHM6"/>
<dbReference type="OrthoDB" id="5294347at2"/>
<keyword evidence="3" id="KW-1185">Reference proteome</keyword>
<dbReference type="CDD" id="cd07313">
    <property type="entry name" value="terB_like_2"/>
    <property type="match status" value="1"/>
</dbReference>
<dbReference type="Gene3D" id="1.10.3680.10">
    <property type="entry name" value="TerB-like"/>
    <property type="match status" value="1"/>
</dbReference>
<evidence type="ECO:0000313" key="2">
    <source>
        <dbReference type="EMBL" id="RKF20157.1"/>
    </source>
</evidence>
<name>A0A420EHM6_9ALTE</name>
<comment type="caution">
    <text evidence="2">The sequence shown here is derived from an EMBL/GenBank/DDBJ whole genome shotgun (WGS) entry which is preliminary data.</text>
</comment>
<dbReference type="InterPro" id="IPR007791">
    <property type="entry name" value="DjlA_N"/>
</dbReference>
<feature type="domain" description="Co-chaperone DjlA N-terminal" evidence="1">
    <location>
        <begin position="28"/>
        <end position="143"/>
    </location>
</feature>
<accession>A0A420EHM6</accession>
<reference evidence="2 3" key="1">
    <citation type="submission" date="2018-09" db="EMBL/GenBank/DDBJ databases">
        <authorList>
            <person name="Wang Z."/>
        </authorList>
    </citation>
    <scope>NUCLEOTIDE SEQUENCE [LARGE SCALE GENOMIC DNA]</scope>
    <source>
        <strain evidence="2 3">ALS 81</strain>
    </source>
</reference>
<protein>
    <submittedName>
        <fullName evidence="2">TerB family tellurite resistance protein</fullName>
    </submittedName>
</protein>
<dbReference type="Proteomes" id="UP000286482">
    <property type="component" value="Unassembled WGS sequence"/>
</dbReference>
<gene>
    <name evidence="2" type="ORF">DBZ36_06845</name>
</gene>
<evidence type="ECO:0000259" key="1">
    <source>
        <dbReference type="Pfam" id="PF05099"/>
    </source>
</evidence>
<sequence length="148" mass="17117">MLKNFKKLLESAFEQPTAVVDNSNKQQLSATSLLLQIALSDNQLADDEKRKTLERIVHLFELNAEESHELFEQALRKAEASTSVYEFTKDLKELDYQFRYQLVEDLWLVANADAVIDPHEEALIRQIADLLYVTQSDYIRAKQCALQQ</sequence>
<organism evidence="2 3">
    <name type="scientific">Alginatibacterium sediminis</name>
    <dbReference type="NCBI Taxonomy" id="2164068"/>
    <lineage>
        <taxon>Bacteria</taxon>
        <taxon>Pseudomonadati</taxon>
        <taxon>Pseudomonadota</taxon>
        <taxon>Gammaproteobacteria</taxon>
        <taxon>Alteromonadales</taxon>
        <taxon>Alteromonadaceae</taxon>
        <taxon>Alginatibacterium</taxon>
    </lineage>
</organism>
<proteinExistence type="predicted"/>
<dbReference type="SUPFAM" id="SSF158682">
    <property type="entry name" value="TerB-like"/>
    <property type="match status" value="1"/>
</dbReference>
<dbReference type="Pfam" id="PF05099">
    <property type="entry name" value="TerB"/>
    <property type="match status" value="1"/>
</dbReference>
<dbReference type="InterPro" id="IPR029024">
    <property type="entry name" value="TerB-like"/>
</dbReference>
<evidence type="ECO:0000313" key="3">
    <source>
        <dbReference type="Proteomes" id="UP000286482"/>
    </source>
</evidence>